<dbReference type="GeneID" id="14552413"/>
<keyword evidence="1" id="KW-0472">Membrane</keyword>
<dbReference type="GO" id="GO:0016740">
    <property type="term" value="F:transferase activity"/>
    <property type="evidence" value="ECO:0007669"/>
    <property type="project" value="UniProtKB-KW"/>
</dbReference>
<sequence>MWSIEIPVVHGKYLRNVLESIRTQTYQDFEVIVVNSGDELISDLIREYGFKEVREKVNLLNARYLAHKNSSGEKALVLDETRVLRKDTLEILSEIEHDMIIVGEAEVGNSSLWIRLAQLDKDNLINCNEPDAVKGFLLPRAFNSELLTKTFELLRDKLGDKFDKVLYPDHELIYFTSRMFSNKLHVIRDSLIFHYGDETFLSIIRKYYRYGRSLRILKGTEFQILTKTSRKKRKICKGSKLGLYTLYVVRGIPFILGYLLG</sequence>
<dbReference type="RefSeq" id="WP_011278716.1">
    <property type="nucleotide sequence ID" value="NZ_BHWZ01000005.1"/>
</dbReference>
<feature type="transmembrane region" description="Helical" evidence="1">
    <location>
        <begin position="241"/>
        <end position="260"/>
    </location>
</feature>
<dbReference type="Pfam" id="PF00535">
    <property type="entry name" value="Glycos_transf_2"/>
    <property type="match status" value="1"/>
</dbReference>
<keyword evidence="3" id="KW-0808">Transferase</keyword>
<gene>
    <name evidence="3" type="ORF">ATY89_08540</name>
</gene>
<name>A0A0U3GNW5_9CREN</name>
<dbReference type="InterPro" id="IPR029044">
    <property type="entry name" value="Nucleotide-diphossugar_trans"/>
</dbReference>
<accession>A0A0U3GNW5</accession>
<organism evidence="3 4">
    <name type="scientific">Sulfolobus acidocaldarius</name>
    <dbReference type="NCBI Taxonomy" id="2285"/>
    <lineage>
        <taxon>Archaea</taxon>
        <taxon>Thermoproteota</taxon>
        <taxon>Thermoprotei</taxon>
        <taxon>Sulfolobales</taxon>
        <taxon>Sulfolobaceae</taxon>
        <taxon>Sulfolobus</taxon>
    </lineage>
</organism>
<dbReference type="SUPFAM" id="SSF53448">
    <property type="entry name" value="Nucleotide-diphospho-sugar transferases"/>
    <property type="match status" value="1"/>
</dbReference>
<keyword evidence="1" id="KW-1133">Transmembrane helix</keyword>
<evidence type="ECO:0000256" key="1">
    <source>
        <dbReference type="SAM" id="Phobius"/>
    </source>
</evidence>
<keyword evidence="1" id="KW-0812">Transmembrane</keyword>
<dbReference type="OMA" id="PALHGKY"/>
<evidence type="ECO:0000313" key="3">
    <source>
        <dbReference type="EMBL" id="ALU29976.1"/>
    </source>
</evidence>
<reference evidence="3 4" key="1">
    <citation type="submission" date="2015-12" db="EMBL/GenBank/DDBJ databases">
        <title>A stable core within a dynamic pangenome in Sulfolobus acidocaldarius.</title>
        <authorList>
            <person name="Anderson R."/>
            <person name="Kouris A."/>
            <person name="Seward C."/>
            <person name="Campbell K."/>
            <person name="Whitaker R."/>
        </authorList>
    </citation>
    <scope>NUCLEOTIDE SEQUENCE [LARGE SCALE GENOMIC DNA]</scope>
    <source>
        <strain evidence="3 4">GG12-C01-09</strain>
    </source>
</reference>
<dbReference type="CDD" id="cd00761">
    <property type="entry name" value="Glyco_tranf_GTA_type"/>
    <property type="match status" value="1"/>
</dbReference>
<dbReference type="EMBL" id="CP013694">
    <property type="protein sequence ID" value="ALU29976.1"/>
    <property type="molecule type" value="Genomic_DNA"/>
</dbReference>
<evidence type="ECO:0000313" key="4">
    <source>
        <dbReference type="Proteomes" id="UP000065473"/>
    </source>
</evidence>
<proteinExistence type="predicted"/>
<dbReference type="AlphaFoldDB" id="A0A0U3GNW5"/>
<dbReference type="Gene3D" id="3.90.550.10">
    <property type="entry name" value="Spore Coat Polysaccharide Biosynthesis Protein SpsA, Chain A"/>
    <property type="match status" value="1"/>
</dbReference>
<protein>
    <submittedName>
        <fullName evidence="3">Glycosyl transferase family 2</fullName>
    </submittedName>
</protein>
<dbReference type="InterPro" id="IPR001173">
    <property type="entry name" value="Glyco_trans_2-like"/>
</dbReference>
<feature type="domain" description="Glycosyltransferase 2-like" evidence="2">
    <location>
        <begin position="12"/>
        <end position="91"/>
    </location>
</feature>
<dbReference type="Proteomes" id="UP000065473">
    <property type="component" value="Chromosome"/>
</dbReference>
<evidence type="ECO:0000259" key="2">
    <source>
        <dbReference type="Pfam" id="PF00535"/>
    </source>
</evidence>